<dbReference type="EMBL" id="FJUW01000065">
    <property type="protein sequence ID" value="CZT11950.1"/>
    <property type="molecule type" value="Genomic_DNA"/>
</dbReference>
<protein>
    <recommendedName>
        <fullName evidence="6">Copper transporter</fullName>
    </recommendedName>
</protein>
<keyword evidence="2" id="KW-0812">Transmembrane</keyword>
<evidence type="ECO:0000313" key="4">
    <source>
        <dbReference type="EMBL" id="CZT11950.1"/>
    </source>
</evidence>
<feature type="signal peptide" evidence="3">
    <location>
        <begin position="1"/>
        <end position="18"/>
    </location>
</feature>
<sequence>MKPTSPLSLVLFLQLVSATPLPETLFPSDCLRTSCAGFRSSLLSAGKPNTPPTRLTNPHLPTHQLSSPDTLDQETFNNRPLTPAKYTPPSIALTSQRPLSSSYLRSLGNPASSPAIQKPPHATNSQDIHPLSRPTSALPHLRKEDAKRYWASLRPARGGGSRNEAVETGGPRNTVHLCGASAFLAENYVSFHGMRLARDYSDLIVVGIVLLFFIAVIALELVQRVQNASLFGQRRLRRGAIYLEEDETVAFIVKKPIATQAHPVHYQISNPGQYQDEKETFRYDSDASGNL</sequence>
<feature type="compositionally biased region" description="Polar residues" evidence="1">
    <location>
        <begin position="92"/>
        <end position="115"/>
    </location>
</feature>
<evidence type="ECO:0000256" key="1">
    <source>
        <dbReference type="SAM" id="MobiDB-lite"/>
    </source>
</evidence>
<name>A0A1E1LN93_9HELO</name>
<accession>A0A1E1LN93</accession>
<evidence type="ECO:0000256" key="3">
    <source>
        <dbReference type="SAM" id="SignalP"/>
    </source>
</evidence>
<dbReference type="Proteomes" id="UP000178129">
    <property type="component" value="Unassembled WGS sequence"/>
</dbReference>
<evidence type="ECO:0000256" key="2">
    <source>
        <dbReference type="SAM" id="Phobius"/>
    </source>
</evidence>
<keyword evidence="3" id="KW-0732">Signal</keyword>
<feature type="region of interest" description="Disordered" evidence="1">
    <location>
        <begin position="42"/>
        <end position="138"/>
    </location>
</feature>
<feature type="transmembrane region" description="Helical" evidence="2">
    <location>
        <begin position="203"/>
        <end position="222"/>
    </location>
</feature>
<keyword evidence="2" id="KW-0472">Membrane</keyword>
<gene>
    <name evidence="4" type="ORF">RCO7_11391</name>
</gene>
<organism evidence="4 5">
    <name type="scientific">Rhynchosporium graminicola</name>
    <dbReference type="NCBI Taxonomy" id="2792576"/>
    <lineage>
        <taxon>Eukaryota</taxon>
        <taxon>Fungi</taxon>
        <taxon>Dikarya</taxon>
        <taxon>Ascomycota</taxon>
        <taxon>Pezizomycotina</taxon>
        <taxon>Leotiomycetes</taxon>
        <taxon>Helotiales</taxon>
        <taxon>Ploettnerulaceae</taxon>
        <taxon>Rhynchosporium</taxon>
    </lineage>
</organism>
<evidence type="ECO:0008006" key="6">
    <source>
        <dbReference type="Google" id="ProtNLM"/>
    </source>
</evidence>
<dbReference type="InParanoid" id="A0A1E1LN93"/>
<feature type="compositionally biased region" description="Polar residues" evidence="1">
    <location>
        <begin position="63"/>
        <end position="80"/>
    </location>
</feature>
<comment type="caution">
    <text evidence="4">The sequence shown here is derived from an EMBL/GenBank/DDBJ whole genome shotgun (WGS) entry which is preliminary data.</text>
</comment>
<keyword evidence="2" id="KW-1133">Transmembrane helix</keyword>
<feature type="chain" id="PRO_5009447413" description="Copper transporter" evidence="3">
    <location>
        <begin position="19"/>
        <end position="291"/>
    </location>
</feature>
<proteinExistence type="predicted"/>
<evidence type="ECO:0000313" key="5">
    <source>
        <dbReference type="Proteomes" id="UP000178129"/>
    </source>
</evidence>
<reference evidence="5" key="1">
    <citation type="submission" date="2016-03" db="EMBL/GenBank/DDBJ databases">
        <authorList>
            <person name="Ploux O."/>
        </authorList>
    </citation>
    <scope>NUCLEOTIDE SEQUENCE [LARGE SCALE GENOMIC DNA]</scope>
    <source>
        <strain evidence="5">UK7</strain>
    </source>
</reference>
<dbReference type="AlphaFoldDB" id="A0A1E1LN93"/>
<keyword evidence="5" id="KW-1185">Reference proteome</keyword>